<evidence type="ECO:0000313" key="1">
    <source>
        <dbReference type="EMBL" id="CAD7661669.1"/>
    </source>
</evidence>
<protein>
    <submittedName>
        <fullName evidence="1">Uncharacterized protein</fullName>
    </submittedName>
</protein>
<reference evidence="1" key="1">
    <citation type="submission" date="2020-11" db="EMBL/GenBank/DDBJ databases">
        <authorList>
            <person name="Tran Van P."/>
        </authorList>
    </citation>
    <scope>NUCLEOTIDE SEQUENCE</scope>
</reference>
<dbReference type="EMBL" id="OC939390">
    <property type="protein sequence ID" value="CAD7661669.1"/>
    <property type="molecule type" value="Genomic_DNA"/>
</dbReference>
<accession>A0A7R9MK94</accession>
<organism evidence="1">
    <name type="scientific">Oppiella nova</name>
    <dbReference type="NCBI Taxonomy" id="334625"/>
    <lineage>
        <taxon>Eukaryota</taxon>
        <taxon>Metazoa</taxon>
        <taxon>Ecdysozoa</taxon>
        <taxon>Arthropoda</taxon>
        <taxon>Chelicerata</taxon>
        <taxon>Arachnida</taxon>
        <taxon>Acari</taxon>
        <taxon>Acariformes</taxon>
        <taxon>Sarcoptiformes</taxon>
        <taxon>Oribatida</taxon>
        <taxon>Brachypylina</taxon>
        <taxon>Oppioidea</taxon>
        <taxon>Oppiidae</taxon>
        <taxon>Oppiella</taxon>
    </lineage>
</organism>
<gene>
    <name evidence="1" type="ORF">ONB1V03_LOCUS18229</name>
</gene>
<dbReference type="AlphaFoldDB" id="A0A7R9MK94"/>
<name>A0A7R9MK94_9ACAR</name>
<keyword evidence="2" id="KW-1185">Reference proteome</keyword>
<proteinExistence type="predicted"/>
<dbReference type="EMBL" id="CAJPVJ010024565">
    <property type="protein sequence ID" value="CAG2178805.1"/>
    <property type="molecule type" value="Genomic_DNA"/>
</dbReference>
<sequence length="30" mass="3567">MLTKDMRRLYRKWPTVSKPLLSMNLSKATT</sequence>
<dbReference type="Proteomes" id="UP000728032">
    <property type="component" value="Unassembled WGS sequence"/>
</dbReference>
<evidence type="ECO:0000313" key="2">
    <source>
        <dbReference type="Proteomes" id="UP000728032"/>
    </source>
</evidence>